<dbReference type="PANTHER" id="PTHR47505:SF1">
    <property type="entry name" value="DNA UTILIZATION PROTEIN YHGH"/>
    <property type="match status" value="1"/>
</dbReference>
<evidence type="ECO:0000313" key="2">
    <source>
        <dbReference type="EMBL" id="KXU12240.1"/>
    </source>
</evidence>
<dbReference type="InterPro" id="IPR051910">
    <property type="entry name" value="ComF/GntX_DNA_util-trans"/>
</dbReference>
<gene>
    <name evidence="2" type="ORF">SINDD18_01715</name>
</gene>
<dbReference type="AlphaFoldDB" id="A0A139RBW0"/>
<comment type="caution">
    <text evidence="2">The sequence shown here is derived from an EMBL/GenBank/DDBJ whole genome shotgun (WGS) entry which is preliminary data.</text>
</comment>
<proteinExistence type="inferred from homology"/>
<evidence type="ECO:0000313" key="3">
    <source>
        <dbReference type="Proteomes" id="UP000072578"/>
    </source>
</evidence>
<name>A0A139RBW0_9STRE</name>
<dbReference type="InterPro" id="IPR029057">
    <property type="entry name" value="PRTase-like"/>
</dbReference>
<comment type="similarity">
    <text evidence="1">Belongs to the ComF/GntX family.</text>
</comment>
<sequence length="168" mass="19479">MSIICQDCQFWCKKGVKVDHVALYSYNQAMKEYFSRYKFDGDYLLRKVFSDILQKELKKYKDYQIVIVPLSGQRFKSRGFNQVEGLIKDTGLSYLDILIKNEVEASSSKNRSDRLLTVFPFLLKDGVKLPENILLFDDIYTTGTTLNRLKSMLLEAGCQNIKTFSLAR</sequence>
<evidence type="ECO:0000256" key="1">
    <source>
        <dbReference type="ARBA" id="ARBA00008007"/>
    </source>
</evidence>
<dbReference type="PANTHER" id="PTHR47505">
    <property type="entry name" value="DNA UTILIZATION PROTEIN YHGH"/>
    <property type="match status" value="1"/>
</dbReference>
<dbReference type="Proteomes" id="UP000072578">
    <property type="component" value="Unassembled WGS sequence"/>
</dbReference>
<accession>A0A139RBW0</accession>
<protein>
    <submittedName>
        <fullName evidence="2">ComF operon protein C</fullName>
    </submittedName>
</protein>
<dbReference type="EMBL" id="LQZF01000163">
    <property type="protein sequence ID" value="KXU12240.1"/>
    <property type="molecule type" value="Genomic_DNA"/>
</dbReference>
<dbReference type="Gene3D" id="3.40.50.2020">
    <property type="match status" value="1"/>
</dbReference>
<dbReference type="SUPFAM" id="SSF53271">
    <property type="entry name" value="PRTase-like"/>
    <property type="match status" value="1"/>
</dbReference>
<dbReference type="InterPro" id="IPR000836">
    <property type="entry name" value="PRTase_dom"/>
</dbReference>
<organism evidence="2 3">
    <name type="scientific">Streptococcus infantis</name>
    <dbReference type="NCBI Taxonomy" id="68892"/>
    <lineage>
        <taxon>Bacteria</taxon>
        <taxon>Bacillati</taxon>
        <taxon>Bacillota</taxon>
        <taxon>Bacilli</taxon>
        <taxon>Lactobacillales</taxon>
        <taxon>Streptococcaceae</taxon>
        <taxon>Streptococcus</taxon>
    </lineage>
</organism>
<dbReference type="CDD" id="cd06223">
    <property type="entry name" value="PRTases_typeI"/>
    <property type="match status" value="1"/>
</dbReference>
<reference evidence="2 3" key="1">
    <citation type="submission" date="2016-01" db="EMBL/GenBank/DDBJ databases">
        <title>Highly variable Streptococcus oralis are common among viridans streptococci isolated from primates.</title>
        <authorList>
            <person name="Denapaite D."/>
            <person name="Rieger M."/>
            <person name="Koendgen S."/>
            <person name="Brueckner R."/>
            <person name="Ochigava I."/>
            <person name="Kappeler P."/>
            <person name="Maetz-Rensing K."/>
            <person name="Leendertz F."/>
            <person name="Hakenbeck R."/>
        </authorList>
    </citation>
    <scope>NUCLEOTIDE SEQUENCE [LARGE SCALE GENOMIC DNA]</scope>
    <source>
        <strain evidence="2 3">DD18</strain>
    </source>
</reference>
<dbReference type="PATRIC" id="fig|68892.8.peg.1876"/>